<proteinExistence type="predicted"/>
<organism evidence="2 3">
    <name type="scientific">Sphaerotilus microaerophilus</name>
    <dbReference type="NCBI Taxonomy" id="2914710"/>
    <lineage>
        <taxon>Bacteria</taxon>
        <taxon>Pseudomonadati</taxon>
        <taxon>Pseudomonadota</taxon>
        <taxon>Betaproteobacteria</taxon>
        <taxon>Burkholderiales</taxon>
        <taxon>Sphaerotilaceae</taxon>
        <taxon>Sphaerotilus</taxon>
    </lineage>
</organism>
<dbReference type="Proteomes" id="UP001057498">
    <property type="component" value="Chromosome"/>
</dbReference>
<gene>
    <name evidence="2" type="ORF">CATMQ487_03170</name>
</gene>
<evidence type="ECO:0000256" key="1">
    <source>
        <dbReference type="SAM" id="MobiDB-lite"/>
    </source>
</evidence>
<feature type="compositionally biased region" description="Basic and acidic residues" evidence="1">
    <location>
        <begin position="41"/>
        <end position="60"/>
    </location>
</feature>
<name>A0ABM7YGR7_9BURK</name>
<protein>
    <submittedName>
        <fullName evidence="2">Uncharacterized protein</fullName>
    </submittedName>
</protein>
<dbReference type="EMBL" id="AP025730">
    <property type="protein sequence ID" value="BDI03347.1"/>
    <property type="molecule type" value="Genomic_DNA"/>
</dbReference>
<evidence type="ECO:0000313" key="3">
    <source>
        <dbReference type="Proteomes" id="UP001057498"/>
    </source>
</evidence>
<evidence type="ECO:0000313" key="2">
    <source>
        <dbReference type="EMBL" id="BDI03347.1"/>
    </source>
</evidence>
<keyword evidence="3" id="KW-1185">Reference proteome</keyword>
<dbReference type="RefSeq" id="WP_251971640.1">
    <property type="nucleotide sequence ID" value="NZ_AP025730.1"/>
</dbReference>
<reference evidence="2" key="1">
    <citation type="submission" date="2022-04" db="EMBL/GenBank/DDBJ databases">
        <title>Whole genome sequence of Sphaerotilus sp. FB-5.</title>
        <authorList>
            <person name="Takeda M."/>
            <person name="Narihara S."/>
            <person name="Akimoto M."/>
            <person name="Akimoto R."/>
            <person name="Nishiyashiki S."/>
            <person name="Murakami T."/>
        </authorList>
    </citation>
    <scope>NUCLEOTIDE SEQUENCE</scope>
    <source>
        <strain evidence="2">FB-5</strain>
    </source>
</reference>
<accession>A0ABM7YGR7</accession>
<sequence length="73" mass="7970">MKTTFQRTGSHSRTPCIALPASPKPRNPLVAAAHLRAAGRHGPDGGARRQRERQALRHELSQAGGTRWPRGEP</sequence>
<feature type="region of interest" description="Disordered" evidence="1">
    <location>
        <begin position="1"/>
        <end position="73"/>
    </location>
</feature>
<feature type="compositionally biased region" description="Polar residues" evidence="1">
    <location>
        <begin position="1"/>
        <end position="13"/>
    </location>
</feature>